<name>A0A367ZPE1_9BACT</name>
<feature type="transmembrane region" description="Helical" evidence="1">
    <location>
        <begin position="98"/>
        <end position="124"/>
    </location>
</feature>
<evidence type="ECO:0000313" key="3">
    <source>
        <dbReference type="Proteomes" id="UP000252355"/>
    </source>
</evidence>
<keyword evidence="1" id="KW-1133">Transmembrane helix</keyword>
<feature type="transmembrane region" description="Helical" evidence="1">
    <location>
        <begin position="223"/>
        <end position="247"/>
    </location>
</feature>
<keyword evidence="1" id="KW-0812">Transmembrane</keyword>
<comment type="caution">
    <text evidence="2">The sequence shown here is derived from an EMBL/GenBank/DDBJ whole genome shotgun (WGS) entry which is preliminary data.</text>
</comment>
<reference evidence="2 3" key="1">
    <citation type="submission" date="2018-05" db="EMBL/GenBank/DDBJ databases">
        <title>A metagenomic window into the 2 km-deep terrestrial subsurface aquifer revealed taxonomically and functionally diverse microbial community comprising novel uncultured bacterial lineages.</title>
        <authorList>
            <person name="Kadnikov V.V."/>
            <person name="Mardanov A.V."/>
            <person name="Beletsky A.V."/>
            <person name="Banks D."/>
            <person name="Pimenov N.V."/>
            <person name="Frank Y.A."/>
            <person name="Karnachuk O.V."/>
            <person name="Ravin N.V."/>
        </authorList>
    </citation>
    <scope>NUCLEOTIDE SEQUENCE [LARGE SCALE GENOMIC DNA]</scope>
    <source>
        <strain evidence="2">BY5</strain>
    </source>
</reference>
<organism evidence="2 3">
    <name type="scientific">Candidatus Ozemobacter sibiricus</name>
    <dbReference type="NCBI Taxonomy" id="2268124"/>
    <lineage>
        <taxon>Bacteria</taxon>
        <taxon>Candidatus Ozemobacteria</taxon>
        <taxon>Candidatus Ozemobacterales</taxon>
        <taxon>Candidatus Ozemobacteraceae</taxon>
        <taxon>Candidatus Ozemobacter</taxon>
    </lineage>
</organism>
<sequence length="255" mass="28592">MDMRRIFAMAGITFLQGVRTQTFRIVGLLFIGLFGVAWFLRVLSVGQRALMLRSFGLTAMEISALLLVVFGAVASYYRERETRLQAIHLTYVSAFDHALGRLLGNCLLVGAYLGLATLVCAGVLWHEDAWHRAFLLGTWSVFLKLAVMCAFSGLFCTLLSSSIFASLMTVFTYLAAEFAVYPLALEGKAKTMLPIAVSRTVYHLLPNFDKLDLKYQAIHGESVGIWFLAGITLYAMAYLLVIFLPMWRVFVRHEH</sequence>
<feature type="transmembrane region" description="Helical" evidence="1">
    <location>
        <begin position="21"/>
        <end position="43"/>
    </location>
</feature>
<dbReference type="EMBL" id="QOQW01000011">
    <property type="protein sequence ID" value="RCK79717.1"/>
    <property type="molecule type" value="Genomic_DNA"/>
</dbReference>
<gene>
    <name evidence="2" type="ORF">OZSIB_4189</name>
</gene>
<proteinExistence type="predicted"/>
<feature type="transmembrane region" description="Helical" evidence="1">
    <location>
        <begin position="136"/>
        <end position="156"/>
    </location>
</feature>
<evidence type="ECO:0000256" key="1">
    <source>
        <dbReference type="SAM" id="Phobius"/>
    </source>
</evidence>
<feature type="transmembrane region" description="Helical" evidence="1">
    <location>
        <begin position="163"/>
        <end position="184"/>
    </location>
</feature>
<keyword evidence="1" id="KW-0472">Membrane</keyword>
<protein>
    <submittedName>
        <fullName evidence="2">Uncharacterized protein</fullName>
    </submittedName>
</protein>
<dbReference type="AlphaFoldDB" id="A0A367ZPE1"/>
<feature type="transmembrane region" description="Helical" evidence="1">
    <location>
        <begin position="55"/>
        <end position="77"/>
    </location>
</feature>
<accession>A0A367ZPE1</accession>
<evidence type="ECO:0000313" key="2">
    <source>
        <dbReference type="EMBL" id="RCK79717.1"/>
    </source>
</evidence>
<dbReference type="Proteomes" id="UP000252355">
    <property type="component" value="Unassembled WGS sequence"/>
</dbReference>